<evidence type="ECO:0000256" key="5">
    <source>
        <dbReference type="ARBA" id="ARBA00023136"/>
    </source>
</evidence>
<evidence type="ECO:0000256" key="4">
    <source>
        <dbReference type="ARBA" id="ARBA00022989"/>
    </source>
</evidence>
<feature type="transmembrane region" description="Helical" evidence="6">
    <location>
        <begin position="182"/>
        <end position="200"/>
    </location>
</feature>
<gene>
    <name evidence="7" type="ORF">I568_01214</name>
</gene>
<feature type="transmembrane region" description="Helical" evidence="6">
    <location>
        <begin position="212"/>
        <end position="234"/>
    </location>
</feature>
<dbReference type="Proteomes" id="UP000014113">
    <property type="component" value="Unassembled WGS sequence"/>
</dbReference>
<proteinExistence type="predicted"/>
<evidence type="ECO:0000313" key="8">
    <source>
        <dbReference type="Proteomes" id="UP000014113"/>
    </source>
</evidence>
<accession>S0K6Y6</accession>
<keyword evidence="5 6" id="KW-0472">Membrane</keyword>
<dbReference type="eggNOG" id="COG1295">
    <property type="taxonomic scope" value="Bacteria"/>
</dbReference>
<feature type="transmembrane region" description="Helical" evidence="6">
    <location>
        <begin position="35"/>
        <end position="59"/>
    </location>
</feature>
<protein>
    <recommendedName>
        <fullName evidence="9">YihY family inner membrane protein</fullName>
    </recommendedName>
</protein>
<dbReference type="OrthoDB" id="9775903at2"/>
<evidence type="ECO:0000256" key="3">
    <source>
        <dbReference type="ARBA" id="ARBA00022692"/>
    </source>
</evidence>
<feature type="transmembrane region" description="Helical" evidence="6">
    <location>
        <begin position="135"/>
        <end position="162"/>
    </location>
</feature>
<comment type="caution">
    <text evidence="7">The sequence shown here is derived from an EMBL/GenBank/DDBJ whole genome shotgun (WGS) entry which is preliminary data.</text>
</comment>
<sequence length="311" mass="34956">MGFGQKKHRQEIKKFIELMQSRIQQSEMGVTSSVVAYYLLLSFFPLLIAIGNILPLLHIDQTQVLSMIKTMIPNQIYVLFVPAIKALLTNGSKELLSISAVATLWSASKSINALQIAMNKAYGVTRPTNYFVMRFISMLMLVLFFCAIIGVMVVIGFGKVVLDGIQPFLEIPDSIINTFQTVKWPLTAIILLTILTLIYWMVPNAKIGIRSAFPGAVLATIGWLALTQIFGIYMKYFATSFNGYKIIGTFMILMMWLKFAAMVIVFCGVVNTVIAEYRSGGDLRQRRDPIEMLTQRIKARLLHSNDEESES</sequence>
<dbReference type="GO" id="GO:0005886">
    <property type="term" value="C:plasma membrane"/>
    <property type="evidence" value="ECO:0007669"/>
    <property type="project" value="UniProtKB-SubCell"/>
</dbReference>
<keyword evidence="8" id="KW-1185">Reference proteome</keyword>
<dbReference type="AlphaFoldDB" id="S0K6Y6"/>
<organism evidence="7 8">
    <name type="scientific">Enterococcus columbae DSM 7374 = ATCC 51263</name>
    <dbReference type="NCBI Taxonomy" id="1121865"/>
    <lineage>
        <taxon>Bacteria</taxon>
        <taxon>Bacillati</taxon>
        <taxon>Bacillota</taxon>
        <taxon>Bacilli</taxon>
        <taxon>Lactobacillales</taxon>
        <taxon>Enterococcaceae</taxon>
        <taxon>Enterococcus</taxon>
    </lineage>
</organism>
<keyword evidence="2" id="KW-1003">Cell membrane</keyword>
<dbReference type="PANTHER" id="PTHR30213:SF0">
    <property type="entry name" value="UPF0761 MEMBRANE PROTEIN YIHY"/>
    <property type="match status" value="1"/>
</dbReference>
<dbReference type="EMBL" id="ASWJ01000005">
    <property type="protein sequence ID" value="EOW84055.1"/>
    <property type="molecule type" value="Genomic_DNA"/>
</dbReference>
<comment type="subcellular location">
    <subcellularLocation>
        <location evidence="1">Cell membrane</location>
        <topology evidence="1">Multi-pass membrane protein</topology>
    </subcellularLocation>
</comment>
<evidence type="ECO:0000256" key="6">
    <source>
        <dbReference type="SAM" id="Phobius"/>
    </source>
</evidence>
<name>S0K6Y6_9ENTE</name>
<dbReference type="InterPro" id="IPR017039">
    <property type="entry name" value="Virul_fac_BrkB"/>
</dbReference>
<evidence type="ECO:0008006" key="9">
    <source>
        <dbReference type="Google" id="ProtNLM"/>
    </source>
</evidence>
<keyword evidence="3 6" id="KW-0812">Transmembrane</keyword>
<dbReference type="PIRSF" id="PIRSF035875">
    <property type="entry name" value="RNase_BN"/>
    <property type="match status" value="1"/>
</dbReference>
<dbReference type="PANTHER" id="PTHR30213">
    <property type="entry name" value="INNER MEMBRANE PROTEIN YHJD"/>
    <property type="match status" value="1"/>
</dbReference>
<feature type="transmembrane region" description="Helical" evidence="6">
    <location>
        <begin position="71"/>
        <end position="89"/>
    </location>
</feature>
<evidence type="ECO:0000256" key="2">
    <source>
        <dbReference type="ARBA" id="ARBA00022475"/>
    </source>
</evidence>
<dbReference type="RefSeq" id="WP_016183684.1">
    <property type="nucleotide sequence ID" value="NZ_JXKI01000005.1"/>
</dbReference>
<evidence type="ECO:0000313" key="7">
    <source>
        <dbReference type="EMBL" id="EOW84055.1"/>
    </source>
</evidence>
<feature type="transmembrane region" description="Helical" evidence="6">
    <location>
        <begin position="246"/>
        <end position="277"/>
    </location>
</feature>
<dbReference type="STRING" id="1121865.OMW_01571"/>
<reference evidence="7 8" key="1">
    <citation type="submission" date="2013-03" db="EMBL/GenBank/DDBJ databases">
        <title>The Genome Sequence of Enterococcus columbae ATCC_51263 (PacBio/Illumina hybrid assembly).</title>
        <authorList>
            <consortium name="The Broad Institute Genomics Platform"/>
            <consortium name="The Broad Institute Genome Sequencing Center for Infectious Disease"/>
            <person name="Earl A."/>
            <person name="Russ C."/>
            <person name="Gilmore M."/>
            <person name="Surin D."/>
            <person name="Walker B."/>
            <person name="Young S."/>
            <person name="Zeng Q."/>
            <person name="Gargeya S."/>
            <person name="Fitzgerald M."/>
            <person name="Haas B."/>
            <person name="Abouelleil A."/>
            <person name="Allen A.W."/>
            <person name="Alvarado L."/>
            <person name="Arachchi H.M."/>
            <person name="Berlin A.M."/>
            <person name="Chapman S.B."/>
            <person name="Gainer-Dewar J."/>
            <person name="Goldberg J."/>
            <person name="Griggs A."/>
            <person name="Gujja S."/>
            <person name="Hansen M."/>
            <person name="Howarth C."/>
            <person name="Imamovic A."/>
            <person name="Ireland A."/>
            <person name="Larimer J."/>
            <person name="McCowan C."/>
            <person name="Murphy C."/>
            <person name="Pearson M."/>
            <person name="Poon T.W."/>
            <person name="Priest M."/>
            <person name="Roberts A."/>
            <person name="Saif S."/>
            <person name="Shea T."/>
            <person name="Sisk P."/>
            <person name="Sykes S."/>
            <person name="Wortman J."/>
            <person name="Nusbaum C."/>
            <person name="Birren B."/>
        </authorList>
    </citation>
    <scope>NUCLEOTIDE SEQUENCE [LARGE SCALE GENOMIC DNA]</scope>
    <source>
        <strain evidence="7 8">ATCC 51263</strain>
    </source>
</reference>
<dbReference type="NCBIfam" id="TIGR00765">
    <property type="entry name" value="yihY_not_rbn"/>
    <property type="match status" value="1"/>
</dbReference>
<dbReference type="Pfam" id="PF03631">
    <property type="entry name" value="Virul_fac_BrkB"/>
    <property type="match status" value="1"/>
</dbReference>
<keyword evidence="4 6" id="KW-1133">Transmembrane helix</keyword>
<evidence type="ECO:0000256" key="1">
    <source>
        <dbReference type="ARBA" id="ARBA00004651"/>
    </source>
</evidence>
<dbReference type="PATRIC" id="fig|1121865.3.peg.1511"/>